<dbReference type="Proteomes" id="UP000251431">
    <property type="component" value="Unassembled WGS sequence"/>
</dbReference>
<protein>
    <submittedName>
        <fullName evidence="1">Uncharacterized protein</fullName>
    </submittedName>
</protein>
<evidence type="ECO:0000313" key="1">
    <source>
        <dbReference type="EMBL" id="SPU40708.1"/>
    </source>
</evidence>
<evidence type="ECO:0000313" key="2">
    <source>
        <dbReference type="Proteomes" id="UP000251431"/>
    </source>
</evidence>
<dbReference type="EMBL" id="UAQE01000010">
    <property type="protein sequence ID" value="SPU40708.1"/>
    <property type="molecule type" value="Genomic_DNA"/>
</dbReference>
<accession>A0A2X1A6A9</accession>
<reference evidence="1 2" key="1">
    <citation type="submission" date="2018-06" db="EMBL/GenBank/DDBJ databases">
        <authorList>
            <consortium name="Pathogen Informatics"/>
            <person name="Doyle S."/>
        </authorList>
    </citation>
    <scope>NUCLEOTIDE SEQUENCE [LARGE SCALE GENOMIC DNA]</scope>
    <source>
        <strain evidence="1 2">NCTC7582</strain>
    </source>
</reference>
<dbReference type="AlphaFoldDB" id="A0A2X1A6A9"/>
<dbReference type="RefSeq" id="WP_112118948.1">
    <property type="nucleotide sequence ID" value="NZ_UAQE01000010.1"/>
</dbReference>
<name>A0A2X1A6A9_9BACI</name>
<gene>
    <name evidence="1" type="ORF">NCTC7582_05252</name>
</gene>
<sequence length="266" mass="31506">MKRILNVFLENRKIKNELLQEEINFNNTKRELKKTVNNIQYYLRWENYVPEVEEISRPISDYLKPDYQLASKWEDKCSNLNESYYTLLKLQSNLAFIYKYISIKSIEGNSLLNALYNELILLEKINKMYTKGIRFDEQVMKEAIEVILERTTFIIAQYKKEQLEPLLEELEITKKLRAQWMDNNIPYVDSDGVLLKSGDQVTWQAQNLTDGTMIKPRTVYNVKFKREQLYFVAPNGQEFNWSALNYSTGPYFCSVCKIKGENEYGS</sequence>
<proteinExistence type="predicted"/>
<organism evidence="1 2">
    <name type="scientific">Lysinibacillus capsici</name>
    <dbReference type="NCBI Taxonomy" id="2115968"/>
    <lineage>
        <taxon>Bacteria</taxon>
        <taxon>Bacillati</taxon>
        <taxon>Bacillota</taxon>
        <taxon>Bacilli</taxon>
        <taxon>Bacillales</taxon>
        <taxon>Bacillaceae</taxon>
        <taxon>Lysinibacillus</taxon>
    </lineage>
</organism>